<proteinExistence type="inferred from homology"/>
<reference evidence="3 4" key="1">
    <citation type="submission" date="2024-06" db="EMBL/GenBank/DDBJ databases">
        <title>A chromosome level genome sequence of Diviner's sage (Salvia divinorum).</title>
        <authorList>
            <person name="Ford S.A."/>
            <person name="Ro D.-K."/>
            <person name="Ness R.W."/>
            <person name="Phillips M.A."/>
        </authorList>
    </citation>
    <scope>NUCLEOTIDE SEQUENCE [LARGE SCALE GENOMIC DNA]</scope>
    <source>
        <strain evidence="3">SAF-2024a</strain>
        <tissue evidence="3">Leaf</tissue>
    </source>
</reference>
<comment type="caution">
    <text evidence="3">The sequence shown here is derived from an EMBL/GenBank/DDBJ whole genome shotgun (WGS) entry which is preliminary data.</text>
</comment>
<feature type="compositionally biased region" description="Basic and acidic residues" evidence="2">
    <location>
        <begin position="242"/>
        <end position="251"/>
    </location>
</feature>
<dbReference type="PANTHER" id="PTHR13271:SF34">
    <property type="entry name" value="N-LYSINE METHYLTRANSFERASE SETD6"/>
    <property type="match status" value="1"/>
</dbReference>
<keyword evidence="1" id="KW-0949">S-adenosyl-L-methionine</keyword>
<sequence length="520" mass="57076">MAAAARKMRAFKRWMKDQGVEWSDALLFATESGCADDSSQSPPISVEALSDLKEGDVVAKIPKQSCLTVATSAASELIEEAELGGNLGLCFALMYEKILGAESKWFEYLQILPPSEPIPLLWSLSEIDSLLAGTELHKTVKEDKALIFEDWKECIEPVLELASFELKPESFTVDEYFAAKSLVASRSFQVDEYHGYGMLPLADLFNHKTAAEDVHITTESDNDTGSEKEGTDHESDGDDDTGSEKEGTDRESDGDDEPVTHDSHSEGGDVSGSDLELSSGSGNESPFLEIIMIKDVKAGAEVFNTYGHLGNAALLHRYGFTEADNPFDILNIDLDIVVQWSSSLFSYRQSRRRLSIWRKMGYSGCVGQDSEYFEISCDGEPQDELLVLLYITLLPEDEFRALDLAVSSTEETNAAAKFQLLEKAVVLSAKGSDPSKKLLLTPSVGAALSSLADARESLYGPSSLEEDVKSCDGCCRATEAKLYHSLMLRISERRIIEKLRRYAATLVTANGGRKRKGTET</sequence>
<dbReference type="PANTHER" id="PTHR13271">
    <property type="entry name" value="UNCHARACTERIZED PUTATIVE METHYLTRANSFERASE"/>
    <property type="match status" value="1"/>
</dbReference>
<dbReference type="AlphaFoldDB" id="A0ABD1HRT0"/>
<feature type="compositionally biased region" description="Basic and acidic residues" evidence="2">
    <location>
        <begin position="258"/>
        <end position="267"/>
    </location>
</feature>
<comment type="similarity">
    <text evidence="1">Belongs to the class V-like SAM-binding methyltransferase superfamily. Histone-lysine methyltransferase family. SETD6 subfamily.</text>
</comment>
<dbReference type="GO" id="GO:0016279">
    <property type="term" value="F:protein-lysine N-methyltransferase activity"/>
    <property type="evidence" value="ECO:0007669"/>
    <property type="project" value="UniProtKB-UniRule"/>
</dbReference>
<dbReference type="SUPFAM" id="SSF82199">
    <property type="entry name" value="SET domain"/>
    <property type="match status" value="2"/>
</dbReference>
<keyword evidence="4" id="KW-1185">Reference proteome</keyword>
<keyword evidence="1" id="KW-0808">Transferase</keyword>
<dbReference type="Gene3D" id="3.90.1410.10">
    <property type="entry name" value="set domain protein methyltransferase, domain 1"/>
    <property type="match status" value="1"/>
</dbReference>
<evidence type="ECO:0000256" key="1">
    <source>
        <dbReference type="PIRNR" id="PIRNR011771"/>
    </source>
</evidence>
<feature type="compositionally biased region" description="Basic and acidic residues" evidence="2">
    <location>
        <begin position="225"/>
        <end position="234"/>
    </location>
</feature>
<comment type="function">
    <text evidence="1">Protein-lysine N-methyltransferase.</text>
</comment>
<feature type="compositionally biased region" description="Low complexity" evidence="2">
    <location>
        <begin position="271"/>
        <end position="281"/>
    </location>
</feature>
<name>A0ABD1HRT0_SALDI</name>
<dbReference type="GO" id="GO:0005634">
    <property type="term" value="C:nucleus"/>
    <property type="evidence" value="ECO:0007669"/>
    <property type="project" value="UniProtKB-SubCell"/>
</dbReference>
<evidence type="ECO:0000256" key="2">
    <source>
        <dbReference type="SAM" id="MobiDB-lite"/>
    </source>
</evidence>
<evidence type="ECO:0000313" key="4">
    <source>
        <dbReference type="Proteomes" id="UP001567538"/>
    </source>
</evidence>
<dbReference type="EMBL" id="JBEAFC010000004">
    <property type="protein sequence ID" value="KAL1557756.1"/>
    <property type="molecule type" value="Genomic_DNA"/>
</dbReference>
<dbReference type="CDD" id="cd10527">
    <property type="entry name" value="SET_LSMT"/>
    <property type="match status" value="1"/>
</dbReference>
<dbReference type="InterPro" id="IPR050600">
    <property type="entry name" value="SETD3_SETD6_MTase"/>
</dbReference>
<comment type="subcellular location">
    <subcellularLocation>
        <location evidence="1">Nucleus</location>
    </subcellularLocation>
</comment>
<gene>
    <name evidence="3" type="ORF">AAHA92_08300</name>
</gene>
<dbReference type="PIRSF" id="PIRSF011771">
    <property type="entry name" value="RMS1_SET"/>
    <property type="match status" value="1"/>
</dbReference>
<dbReference type="InterPro" id="IPR011383">
    <property type="entry name" value="N-lys_methylase_SETD6"/>
</dbReference>
<accession>A0ABD1HRT0</accession>
<feature type="region of interest" description="Disordered" evidence="2">
    <location>
        <begin position="215"/>
        <end position="281"/>
    </location>
</feature>
<dbReference type="Proteomes" id="UP001567538">
    <property type="component" value="Unassembled WGS sequence"/>
</dbReference>
<dbReference type="GO" id="GO:0032259">
    <property type="term" value="P:methylation"/>
    <property type="evidence" value="ECO:0007669"/>
    <property type="project" value="UniProtKB-KW"/>
</dbReference>
<dbReference type="EC" id="2.1.1.-" evidence="1"/>
<organism evidence="3 4">
    <name type="scientific">Salvia divinorum</name>
    <name type="common">Maria pastora</name>
    <name type="synonym">Diviner's sage</name>
    <dbReference type="NCBI Taxonomy" id="28513"/>
    <lineage>
        <taxon>Eukaryota</taxon>
        <taxon>Viridiplantae</taxon>
        <taxon>Streptophyta</taxon>
        <taxon>Embryophyta</taxon>
        <taxon>Tracheophyta</taxon>
        <taxon>Spermatophyta</taxon>
        <taxon>Magnoliopsida</taxon>
        <taxon>eudicotyledons</taxon>
        <taxon>Gunneridae</taxon>
        <taxon>Pentapetalae</taxon>
        <taxon>asterids</taxon>
        <taxon>lamiids</taxon>
        <taxon>Lamiales</taxon>
        <taxon>Lamiaceae</taxon>
        <taxon>Nepetoideae</taxon>
        <taxon>Mentheae</taxon>
        <taxon>Salviinae</taxon>
        <taxon>Salvia</taxon>
        <taxon>Salvia subgen. Calosphace</taxon>
    </lineage>
</organism>
<evidence type="ECO:0000313" key="3">
    <source>
        <dbReference type="EMBL" id="KAL1557756.1"/>
    </source>
</evidence>
<keyword evidence="1" id="KW-0489">Methyltransferase</keyword>
<protein>
    <recommendedName>
        <fullName evidence="1">N-lysine methyltransferase</fullName>
        <ecNumber evidence="1">2.1.1.-</ecNumber>
    </recommendedName>
</protein>
<dbReference type="InterPro" id="IPR046341">
    <property type="entry name" value="SET_dom_sf"/>
</dbReference>
<keyword evidence="1" id="KW-0539">Nucleus</keyword>